<evidence type="ECO:0000256" key="3">
    <source>
        <dbReference type="ARBA" id="ARBA00023295"/>
    </source>
</evidence>
<evidence type="ECO:0000259" key="7">
    <source>
        <dbReference type="PROSITE" id="PS51910"/>
    </source>
</evidence>
<dbReference type="GO" id="GO:0006032">
    <property type="term" value="P:chitin catabolic process"/>
    <property type="evidence" value="ECO:0007669"/>
    <property type="project" value="UniProtKB-ARBA"/>
</dbReference>
<dbReference type="InterPro" id="IPR011583">
    <property type="entry name" value="Chitinase_II/V-like_cat"/>
</dbReference>
<dbReference type="InterPro" id="IPR001223">
    <property type="entry name" value="Glyco_hydro18_cat"/>
</dbReference>
<evidence type="ECO:0000256" key="1">
    <source>
        <dbReference type="ARBA" id="ARBA00022801"/>
    </source>
</evidence>
<keyword evidence="3 4" id="KW-0326">Glycosidase</keyword>
<dbReference type="GO" id="GO:0005576">
    <property type="term" value="C:extracellular region"/>
    <property type="evidence" value="ECO:0007669"/>
    <property type="project" value="TreeGrafter"/>
</dbReference>
<dbReference type="InterPro" id="IPR017853">
    <property type="entry name" value="GH"/>
</dbReference>
<dbReference type="GO" id="GO:0005975">
    <property type="term" value="P:carbohydrate metabolic process"/>
    <property type="evidence" value="ECO:0007669"/>
    <property type="project" value="InterPro"/>
</dbReference>
<dbReference type="PROSITE" id="PS01095">
    <property type="entry name" value="GH18_1"/>
    <property type="match status" value="1"/>
</dbReference>
<reference evidence="8" key="1">
    <citation type="submission" date="2022-01" db="EMBL/GenBank/DDBJ databases">
        <authorList>
            <person name="King R."/>
        </authorList>
    </citation>
    <scope>NUCLEOTIDE SEQUENCE</scope>
</reference>
<proteinExistence type="inferred from homology"/>
<dbReference type="InterPro" id="IPR029070">
    <property type="entry name" value="Chitinase_insertion_sf"/>
</dbReference>
<dbReference type="SUPFAM" id="SSF54556">
    <property type="entry name" value="Chitinase insertion domain"/>
    <property type="match status" value="1"/>
</dbReference>
<name>A0A9N9MX98_9CUCU</name>
<dbReference type="SMART" id="SM00636">
    <property type="entry name" value="Glyco_18"/>
    <property type="match status" value="1"/>
</dbReference>
<dbReference type="PROSITE" id="PS51910">
    <property type="entry name" value="GH18_2"/>
    <property type="match status" value="1"/>
</dbReference>
<evidence type="ECO:0000256" key="2">
    <source>
        <dbReference type="ARBA" id="ARBA00023157"/>
    </source>
</evidence>
<feature type="chain" id="PRO_5040124278" description="GH18 domain-containing protein" evidence="6">
    <location>
        <begin position="18"/>
        <end position="391"/>
    </location>
</feature>
<dbReference type="SUPFAM" id="SSF51445">
    <property type="entry name" value="(Trans)glycosidases"/>
    <property type="match status" value="1"/>
</dbReference>
<comment type="similarity">
    <text evidence="5">Belongs to the glycosyl hydrolase 18 family.</text>
</comment>
<keyword evidence="9" id="KW-1185">Reference proteome</keyword>
<dbReference type="Gene3D" id="3.20.20.80">
    <property type="entry name" value="Glycosidases"/>
    <property type="match status" value="1"/>
</dbReference>
<evidence type="ECO:0000313" key="8">
    <source>
        <dbReference type="EMBL" id="CAG9772111.1"/>
    </source>
</evidence>
<dbReference type="Proteomes" id="UP001152799">
    <property type="component" value="Chromosome 8"/>
</dbReference>
<sequence length="391" mass="43068">MKGIFLFLALAVALVNSTKKEIVCYFTNWATYRPDIGNFQPSDIDPSLCTIINYAFVGVWGDSGELRVLDEWSDVNLGNLKGVISLKENNTNLKVLASMGGWNEGSANYSKVAASPTLRSNFIKSVLKYVQDNDFDGFDLDWEYPTARNGTDEDKENFIILLQELNAALKAANAGYLLTVAVAGAGEQVELSYNVPALMEVVDYAILLLYDFRIAPSTNYTAHHSPLNYSCLDTEENRILSVSGGIQQWLSLGADASKLIVGMAFYGRTFQLVDPNDHGLFAASNNSGPAGPLTRTDGFLSYQEICKYYGNYTYVWDEQQQAPHAYLGDNWFSYDNIRSLKLKTDYALSSGFGGVMIWTLDFDDFNNSCGDGAFPLLTAVNEAVASYGSAK</sequence>
<keyword evidence="6" id="KW-0732">Signal</keyword>
<accession>A0A9N9MX98</accession>
<organism evidence="8 9">
    <name type="scientific">Ceutorhynchus assimilis</name>
    <name type="common">cabbage seed weevil</name>
    <dbReference type="NCBI Taxonomy" id="467358"/>
    <lineage>
        <taxon>Eukaryota</taxon>
        <taxon>Metazoa</taxon>
        <taxon>Ecdysozoa</taxon>
        <taxon>Arthropoda</taxon>
        <taxon>Hexapoda</taxon>
        <taxon>Insecta</taxon>
        <taxon>Pterygota</taxon>
        <taxon>Neoptera</taxon>
        <taxon>Endopterygota</taxon>
        <taxon>Coleoptera</taxon>
        <taxon>Polyphaga</taxon>
        <taxon>Cucujiformia</taxon>
        <taxon>Curculionidae</taxon>
        <taxon>Ceutorhynchinae</taxon>
        <taxon>Ceutorhynchus</taxon>
    </lineage>
</organism>
<feature type="domain" description="GH18" evidence="7">
    <location>
        <begin position="20"/>
        <end position="387"/>
    </location>
</feature>
<dbReference type="OrthoDB" id="73875at2759"/>
<dbReference type="InterPro" id="IPR001579">
    <property type="entry name" value="Glyco_hydro_18_chit_AS"/>
</dbReference>
<dbReference type="PANTHER" id="PTHR11177:SF360">
    <property type="entry name" value="CHITINASE 4-RELATED"/>
    <property type="match status" value="1"/>
</dbReference>
<protein>
    <recommendedName>
        <fullName evidence="7">GH18 domain-containing protein</fullName>
    </recommendedName>
</protein>
<evidence type="ECO:0000256" key="5">
    <source>
        <dbReference type="RuleBase" id="RU004453"/>
    </source>
</evidence>
<dbReference type="PANTHER" id="PTHR11177">
    <property type="entry name" value="CHITINASE"/>
    <property type="match status" value="1"/>
</dbReference>
<dbReference type="GO" id="GO:0008061">
    <property type="term" value="F:chitin binding"/>
    <property type="evidence" value="ECO:0007669"/>
    <property type="project" value="InterPro"/>
</dbReference>
<dbReference type="GO" id="GO:0004568">
    <property type="term" value="F:chitinase activity"/>
    <property type="evidence" value="ECO:0007669"/>
    <property type="project" value="UniProtKB-ARBA"/>
</dbReference>
<dbReference type="AlphaFoldDB" id="A0A9N9MX98"/>
<dbReference type="FunFam" id="3.10.50.10:FF:000001">
    <property type="entry name" value="Chitinase 3-like 1"/>
    <property type="match status" value="1"/>
</dbReference>
<dbReference type="EMBL" id="OU892284">
    <property type="protein sequence ID" value="CAG9772111.1"/>
    <property type="molecule type" value="Genomic_DNA"/>
</dbReference>
<keyword evidence="2" id="KW-1015">Disulfide bond</keyword>
<gene>
    <name evidence="8" type="ORF">CEUTPL_LOCUS12533</name>
</gene>
<dbReference type="InterPro" id="IPR050314">
    <property type="entry name" value="Glycosyl_Hydrlase_18"/>
</dbReference>
<evidence type="ECO:0000256" key="4">
    <source>
        <dbReference type="RuleBase" id="RU000489"/>
    </source>
</evidence>
<dbReference type="Pfam" id="PF00704">
    <property type="entry name" value="Glyco_hydro_18"/>
    <property type="match status" value="1"/>
</dbReference>
<evidence type="ECO:0000256" key="6">
    <source>
        <dbReference type="SAM" id="SignalP"/>
    </source>
</evidence>
<dbReference type="Gene3D" id="3.10.50.10">
    <property type="match status" value="1"/>
</dbReference>
<feature type="signal peptide" evidence="6">
    <location>
        <begin position="1"/>
        <end position="17"/>
    </location>
</feature>
<keyword evidence="1 4" id="KW-0378">Hydrolase</keyword>
<evidence type="ECO:0000313" key="9">
    <source>
        <dbReference type="Proteomes" id="UP001152799"/>
    </source>
</evidence>